<accession>A0A1E2UJD3</accession>
<organism evidence="2 3">
    <name type="scientific">Candidatus Thiodiazotropha endoloripes</name>
    <dbReference type="NCBI Taxonomy" id="1818881"/>
    <lineage>
        <taxon>Bacteria</taxon>
        <taxon>Pseudomonadati</taxon>
        <taxon>Pseudomonadota</taxon>
        <taxon>Gammaproteobacteria</taxon>
        <taxon>Chromatiales</taxon>
        <taxon>Sedimenticolaceae</taxon>
        <taxon>Candidatus Thiodiazotropha</taxon>
    </lineage>
</organism>
<feature type="coiled-coil region" evidence="1">
    <location>
        <begin position="218"/>
        <end position="251"/>
    </location>
</feature>
<keyword evidence="1" id="KW-0175">Coiled coil</keyword>
<keyword evidence="3" id="KW-1185">Reference proteome</keyword>
<proteinExistence type="predicted"/>
<protein>
    <submittedName>
        <fullName evidence="2">Uncharacterized protein</fullName>
    </submittedName>
</protein>
<dbReference type="AlphaFoldDB" id="A0A1E2UJD3"/>
<name>A0A1E2UJD3_9GAMM</name>
<evidence type="ECO:0000313" key="3">
    <source>
        <dbReference type="Proteomes" id="UP000094849"/>
    </source>
</evidence>
<evidence type="ECO:0000256" key="1">
    <source>
        <dbReference type="SAM" id="Coils"/>
    </source>
</evidence>
<sequence>MSLLENLKQEARKRQQDDRADCEATRLESLYQSQFKPSMQSILKYLSELTDQLKILDHEVHHQYDMPGLGPVAGLRHTDYVVNADSSENTRVVRLRFQCVSDSEQTFAITPKTKADEACAFLDSQTMRYTEWPIRDHQQQVVGLNLQLPVVVKVNFLFQADPELGSIRIFITNFRGFKVEKSLIQPHKVDDAWLDNLGHYILRNRADLYDLQIDDSARHAIRQRLQEAKRQRELELQEALAREQLERQQQSSKSLLGKLKSLTDRL</sequence>
<evidence type="ECO:0000313" key="2">
    <source>
        <dbReference type="EMBL" id="ODB94453.1"/>
    </source>
</evidence>
<dbReference type="STRING" id="1818881.A3196_18165"/>
<dbReference type="EMBL" id="LVJZ01000004">
    <property type="protein sequence ID" value="ODB94453.1"/>
    <property type="molecule type" value="Genomic_DNA"/>
</dbReference>
<dbReference type="Proteomes" id="UP000094849">
    <property type="component" value="Unassembled WGS sequence"/>
</dbReference>
<dbReference type="OrthoDB" id="7064442at2"/>
<reference evidence="2 3" key="1">
    <citation type="submission" date="2016-03" db="EMBL/GenBank/DDBJ databases">
        <title>Chemosynthetic sulphur-oxidizing symbionts of marine invertebrate animals are capable of nitrogen fixation.</title>
        <authorList>
            <person name="Petersen J.M."/>
            <person name="Kemper A."/>
            <person name="Gruber-Vodicka H."/>
            <person name="Cardini U."/>
            <person name="Geest Mvander."/>
            <person name="Kleiner M."/>
            <person name="Bulgheresi S."/>
            <person name="Fussmann M."/>
            <person name="Herbold C."/>
            <person name="Seah B.K.B."/>
            <person name="Antony C.Paul."/>
            <person name="Liu D."/>
            <person name="Belitz A."/>
            <person name="Weber M."/>
        </authorList>
    </citation>
    <scope>NUCLEOTIDE SEQUENCE [LARGE SCALE GENOMIC DNA]</scope>
    <source>
        <strain evidence="2">G_D</strain>
    </source>
</reference>
<dbReference type="RefSeq" id="WP_069019503.1">
    <property type="nucleotide sequence ID" value="NZ_LVJY01000003.1"/>
</dbReference>
<comment type="caution">
    <text evidence="2">The sequence shown here is derived from an EMBL/GenBank/DDBJ whole genome shotgun (WGS) entry which is preliminary data.</text>
</comment>
<gene>
    <name evidence="2" type="ORF">A3196_18165</name>
</gene>